<feature type="domain" description="MobA/VirD2-like nuclease" evidence="2">
    <location>
        <begin position="25"/>
        <end position="143"/>
    </location>
</feature>
<sequence length="398" mass="44889">MTIIKQKAVVSERHAENVRKYLNSKDAVLRDGWNMEYHDKWFAEMARTRARFGHDIAARRGFKNTLMYHQVLAFLPEECSVNGGKMTPELCMAFAMEYVGERYPDQQVVFALHEESDEAGKRYAVHMAINRSNIVTGKRLDEGTGKKGHHDRVESVRRMDDVWGLQQVEEGKPNSLIRNRNPRDAERAIIEDDRYSYKNNLRRIVKAVLRMPSVRSLDDFIDRMQGYGVEIELGKRTIYATDTDVRDMGNPKCTFNLGRMDGNFTLAQVKTALAGKSIQAPKPSADPKSDYFERLDKTLAAYRDMAAEMGAATPRLKVPKRPDDLIGDDSVNDKILSVMRAADKVRSRVGAVKTTGEQTHPGHNTGKGGSAGSRSRVQSKSHSRSQSRSHTRSGNADR</sequence>
<organism evidence="3 4">
    <name type="scientific">Dorea longicatena</name>
    <dbReference type="NCBI Taxonomy" id="88431"/>
    <lineage>
        <taxon>Bacteria</taxon>
        <taxon>Bacillati</taxon>
        <taxon>Bacillota</taxon>
        <taxon>Clostridia</taxon>
        <taxon>Lachnospirales</taxon>
        <taxon>Lachnospiraceae</taxon>
        <taxon>Dorea</taxon>
    </lineage>
</organism>
<dbReference type="OrthoDB" id="3199367at2"/>
<evidence type="ECO:0000259" key="2">
    <source>
        <dbReference type="Pfam" id="PF03432"/>
    </source>
</evidence>
<dbReference type="EMBL" id="CYXO01000002">
    <property type="protein sequence ID" value="CUM77018.1"/>
    <property type="molecule type" value="Genomic_DNA"/>
</dbReference>
<dbReference type="AlphaFoldDB" id="A0A173RIB4"/>
<evidence type="ECO:0000313" key="3">
    <source>
        <dbReference type="EMBL" id="CUM77018.1"/>
    </source>
</evidence>
<protein>
    <submittedName>
        <fullName evidence="3">Relaxase/Mobilisation nuclease domain</fullName>
    </submittedName>
</protein>
<feature type="compositionally biased region" description="Basic residues" evidence="1">
    <location>
        <begin position="377"/>
        <end position="391"/>
    </location>
</feature>
<proteinExistence type="predicted"/>
<name>A0A173RIB4_9FIRM</name>
<dbReference type="Proteomes" id="UP000095597">
    <property type="component" value="Unassembled WGS sequence"/>
</dbReference>
<dbReference type="InterPro" id="IPR005094">
    <property type="entry name" value="Endonuclease_MobA/VirD2"/>
</dbReference>
<reference evidence="3 4" key="1">
    <citation type="submission" date="2015-09" db="EMBL/GenBank/DDBJ databases">
        <authorList>
            <consortium name="Pathogen Informatics"/>
        </authorList>
    </citation>
    <scope>NUCLEOTIDE SEQUENCE [LARGE SCALE GENOMIC DNA]</scope>
    <source>
        <strain evidence="3 4">2789STDY5834961</strain>
    </source>
</reference>
<accession>A0A173RIB4</accession>
<evidence type="ECO:0000313" key="4">
    <source>
        <dbReference type="Proteomes" id="UP000095597"/>
    </source>
</evidence>
<dbReference type="RefSeq" id="WP_055213524.1">
    <property type="nucleotide sequence ID" value="NZ_CYXO01000002.1"/>
</dbReference>
<dbReference type="Pfam" id="PF03432">
    <property type="entry name" value="Relaxase"/>
    <property type="match status" value="1"/>
</dbReference>
<evidence type="ECO:0000256" key="1">
    <source>
        <dbReference type="SAM" id="MobiDB-lite"/>
    </source>
</evidence>
<gene>
    <name evidence="3" type="ORF">ERS852573_00455</name>
</gene>
<feature type="region of interest" description="Disordered" evidence="1">
    <location>
        <begin position="344"/>
        <end position="398"/>
    </location>
</feature>